<evidence type="ECO:0000256" key="1">
    <source>
        <dbReference type="PROSITE-ProRule" id="PRU00409"/>
    </source>
</evidence>
<keyword evidence="1" id="KW-0547">Nucleotide-binding</keyword>
<sequence length="289" mass="31137">MGGGVRLCFLLEDKYRHDGLPRHLIRQLTAWGHHVDVVEPARNLVPLDDLRRRGHDAWILKTVTDGPGLTLLDAAAACGITTINDARAVRSVRDKAVAAAVARRCALPVPDTVFAATPEAVAQIPAERYPLVVKPVAGHAGKWVHLVRTPGDLAAAQSALRGKGFLLVQSYIPNPGVDFKVYSLGGEIHATVRASPIHPGKPVRAREVPVPHELAQTVARIGEVFSLDLFGVDAVEGPDGWVVVDVNDFPSFRAVPDAVPRVARTILRLAECPTVPRQGRSWTAVRDVG</sequence>
<dbReference type="Proteomes" id="UP001500466">
    <property type="component" value="Unassembled WGS sequence"/>
</dbReference>
<dbReference type="Gene3D" id="3.30.470.20">
    <property type="entry name" value="ATP-grasp fold, B domain"/>
    <property type="match status" value="1"/>
</dbReference>
<evidence type="ECO:0000259" key="2">
    <source>
        <dbReference type="PROSITE" id="PS50975"/>
    </source>
</evidence>
<organism evidence="3 4">
    <name type="scientific">Yinghuangia aomiensis</name>
    <dbReference type="NCBI Taxonomy" id="676205"/>
    <lineage>
        <taxon>Bacteria</taxon>
        <taxon>Bacillati</taxon>
        <taxon>Actinomycetota</taxon>
        <taxon>Actinomycetes</taxon>
        <taxon>Kitasatosporales</taxon>
        <taxon>Streptomycetaceae</taxon>
        <taxon>Yinghuangia</taxon>
    </lineage>
</organism>
<name>A0ABP9HCL8_9ACTN</name>
<proteinExistence type="predicted"/>
<dbReference type="InterPro" id="IPR013651">
    <property type="entry name" value="ATP-grasp_RimK-type"/>
</dbReference>
<dbReference type="PANTHER" id="PTHR21621:SF0">
    <property type="entry name" value="BETA-CITRYLGLUTAMATE SYNTHASE B-RELATED"/>
    <property type="match status" value="1"/>
</dbReference>
<accession>A0ABP9HCL8</accession>
<dbReference type="PANTHER" id="PTHR21621">
    <property type="entry name" value="RIBOSOMAL PROTEIN S6 MODIFICATION PROTEIN"/>
    <property type="match status" value="1"/>
</dbReference>
<reference evidence="4" key="1">
    <citation type="journal article" date="2019" name="Int. J. Syst. Evol. Microbiol.">
        <title>The Global Catalogue of Microorganisms (GCM) 10K type strain sequencing project: providing services to taxonomists for standard genome sequencing and annotation.</title>
        <authorList>
            <consortium name="The Broad Institute Genomics Platform"/>
            <consortium name="The Broad Institute Genome Sequencing Center for Infectious Disease"/>
            <person name="Wu L."/>
            <person name="Ma J."/>
        </authorList>
    </citation>
    <scope>NUCLEOTIDE SEQUENCE [LARGE SCALE GENOMIC DNA]</scope>
    <source>
        <strain evidence="4">JCM 17986</strain>
    </source>
</reference>
<gene>
    <name evidence="3" type="ORF">GCM10023205_35290</name>
</gene>
<dbReference type="PROSITE" id="PS50975">
    <property type="entry name" value="ATP_GRASP"/>
    <property type="match status" value="1"/>
</dbReference>
<keyword evidence="1" id="KW-0067">ATP-binding</keyword>
<evidence type="ECO:0000313" key="4">
    <source>
        <dbReference type="Proteomes" id="UP001500466"/>
    </source>
</evidence>
<dbReference type="EMBL" id="BAABHS010000011">
    <property type="protein sequence ID" value="GAA4967327.1"/>
    <property type="molecule type" value="Genomic_DNA"/>
</dbReference>
<protein>
    <recommendedName>
        <fullName evidence="2">ATP-grasp domain-containing protein</fullName>
    </recommendedName>
</protein>
<dbReference type="InterPro" id="IPR013815">
    <property type="entry name" value="ATP_grasp_subdomain_1"/>
</dbReference>
<evidence type="ECO:0000313" key="3">
    <source>
        <dbReference type="EMBL" id="GAA4967327.1"/>
    </source>
</evidence>
<dbReference type="Gene3D" id="3.30.1490.20">
    <property type="entry name" value="ATP-grasp fold, A domain"/>
    <property type="match status" value="1"/>
</dbReference>
<feature type="domain" description="ATP-grasp" evidence="2">
    <location>
        <begin position="99"/>
        <end position="173"/>
    </location>
</feature>
<dbReference type="InterPro" id="IPR011761">
    <property type="entry name" value="ATP-grasp"/>
</dbReference>
<dbReference type="SUPFAM" id="SSF56059">
    <property type="entry name" value="Glutathione synthetase ATP-binding domain-like"/>
    <property type="match status" value="1"/>
</dbReference>
<keyword evidence="4" id="KW-1185">Reference proteome</keyword>
<comment type="caution">
    <text evidence="3">The sequence shown here is derived from an EMBL/GenBank/DDBJ whole genome shotgun (WGS) entry which is preliminary data.</text>
</comment>
<dbReference type="Pfam" id="PF08443">
    <property type="entry name" value="RimK"/>
    <property type="match status" value="1"/>
</dbReference>